<proteinExistence type="predicted"/>
<dbReference type="EMBL" id="PDKJ01000003">
    <property type="protein sequence ID" value="RXJ69237.1"/>
    <property type="molecule type" value="Genomic_DNA"/>
</dbReference>
<dbReference type="AlphaFoldDB" id="A0A4Q0YFA8"/>
<dbReference type="PANTHER" id="PTHR30388:SF4">
    <property type="entry name" value="MOLYBDENUM COFACTOR INSERTION CHAPERONE PAOD"/>
    <property type="match status" value="1"/>
</dbReference>
<feature type="domain" description="XdhC Rossmann" evidence="2">
    <location>
        <begin position="120"/>
        <end position="254"/>
    </location>
</feature>
<name>A0A4Q0YFA8_9BACT</name>
<dbReference type="Proteomes" id="UP000290172">
    <property type="component" value="Unassembled WGS sequence"/>
</dbReference>
<evidence type="ECO:0008006" key="5">
    <source>
        <dbReference type="Google" id="ProtNLM"/>
    </source>
</evidence>
<dbReference type="RefSeq" id="WP_128979433.1">
    <property type="nucleotide sequence ID" value="NZ_PDKJ01000003.1"/>
</dbReference>
<feature type="domain" description="XdhC- CoxI" evidence="1">
    <location>
        <begin position="20"/>
        <end position="75"/>
    </location>
</feature>
<dbReference type="InterPro" id="IPR052698">
    <property type="entry name" value="MoCofactor_Util/Proc"/>
</dbReference>
<evidence type="ECO:0000259" key="1">
    <source>
        <dbReference type="Pfam" id="PF02625"/>
    </source>
</evidence>
<evidence type="ECO:0000259" key="2">
    <source>
        <dbReference type="Pfam" id="PF13478"/>
    </source>
</evidence>
<protein>
    <recommendedName>
        <fullName evidence="5">XdhC Rossmann domain-containing protein</fullName>
    </recommendedName>
</protein>
<comment type="caution">
    <text evidence="3">The sequence shown here is derived from an EMBL/GenBank/DDBJ whole genome shotgun (WGS) entry which is preliminary data.</text>
</comment>
<dbReference type="Pfam" id="PF02625">
    <property type="entry name" value="XdhC_CoxI"/>
    <property type="match status" value="1"/>
</dbReference>
<evidence type="ECO:0000313" key="3">
    <source>
        <dbReference type="EMBL" id="RXJ69237.1"/>
    </source>
</evidence>
<sequence length="262" mass="29497">MFLNKHFIEFFENKKEKKLDIAVATVIETEGSTFSKVGNMMLIDSNGESIGVLGSKYLHEKVFQEAKKALIDGKNYTFESIPKDESSGHGTSKYEIKPYFFDKNYSNLGELINIDLVYSLLIFGSDSHVTPLVLMANVMGWRTTVVDVEIKKEFVSQADVLIELEKLEDVFTMDLSSYNVSVILSHSPKTDDKYLQALLDTNMHYIGMMGNRKNMQKKAEIFNLIDDDRFFAPVGFKIGGNTAQSIALSICAQIEAKKNGKI</sequence>
<dbReference type="Pfam" id="PF13478">
    <property type="entry name" value="XdhC_C"/>
    <property type="match status" value="1"/>
</dbReference>
<dbReference type="Gene3D" id="3.40.50.720">
    <property type="entry name" value="NAD(P)-binding Rossmann-like Domain"/>
    <property type="match status" value="1"/>
</dbReference>
<organism evidence="3 4">
    <name type="scientific">Halarcobacter ebronensis</name>
    <dbReference type="NCBI Taxonomy" id="1462615"/>
    <lineage>
        <taxon>Bacteria</taxon>
        <taxon>Pseudomonadati</taxon>
        <taxon>Campylobacterota</taxon>
        <taxon>Epsilonproteobacteria</taxon>
        <taxon>Campylobacterales</taxon>
        <taxon>Arcobacteraceae</taxon>
        <taxon>Halarcobacter</taxon>
    </lineage>
</organism>
<gene>
    <name evidence="3" type="ORF">CRV08_04300</name>
</gene>
<reference evidence="3 4" key="1">
    <citation type="submission" date="2017-10" db="EMBL/GenBank/DDBJ databases">
        <title>Genomics of the genus Arcobacter.</title>
        <authorList>
            <person name="Perez-Cataluna A."/>
            <person name="Figueras M.J."/>
        </authorList>
    </citation>
    <scope>NUCLEOTIDE SEQUENCE [LARGE SCALE GENOMIC DNA]</scope>
    <source>
        <strain evidence="3 4">CECT 8993</strain>
    </source>
</reference>
<dbReference type="InterPro" id="IPR003777">
    <property type="entry name" value="XdhC_CoxI"/>
</dbReference>
<dbReference type="InterPro" id="IPR027051">
    <property type="entry name" value="XdhC_Rossmann_dom"/>
</dbReference>
<dbReference type="PANTHER" id="PTHR30388">
    <property type="entry name" value="ALDEHYDE OXIDOREDUCTASE MOLYBDENUM COFACTOR ASSEMBLY PROTEIN"/>
    <property type="match status" value="1"/>
</dbReference>
<evidence type="ECO:0000313" key="4">
    <source>
        <dbReference type="Proteomes" id="UP000290172"/>
    </source>
</evidence>
<accession>A0A4Q0YFA8</accession>